<evidence type="ECO:0008006" key="3">
    <source>
        <dbReference type="Google" id="ProtNLM"/>
    </source>
</evidence>
<accession>A0ABW3WNV6</accession>
<protein>
    <recommendedName>
        <fullName evidence="3">Tetratricopeptide repeat protein</fullName>
    </recommendedName>
</protein>
<sequence>MNSTDFTNLLQNPSQINASKTELLNEVIEMYPYFQSARAIQLKALKTTNSFKYNQALKKTAAYTTDRKVLFDFITSQNFIKNTYKEIHVLEEIEVIDPETIEALQENIEEITVEENNTPATQNDAIEELLEIGKPIQFKSTEPHSFNEWMQLISKKTIDRTEIQTNTTKKNTKNEDKFHLIDKFIEAKPKIKPVDKNAVFQDITPKQTEENESLMTETLAKVYLEQKKYGSAIKAYRILSLKYPEKSGFFADRIKAIKTLQKNKS</sequence>
<comment type="caution">
    <text evidence="1">The sequence shown here is derived from an EMBL/GenBank/DDBJ whole genome shotgun (WGS) entry which is preliminary data.</text>
</comment>
<dbReference type="RefSeq" id="WP_386808578.1">
    <property type="nucleotide sequence ID" value="NZ_JBHTMV010000003.1"/>
</dbReference>
<dbReference type="Proteomes" id="UP001597241">
    <property type="component" value="Unassembled WGS sequence"/>
</dbReference>
<evidence type="ECO:0000313" key="2">
    <source>
        <dbReference type="Proteomes" id="UP001597241"/>
    </source>
</evidence>
<proteinExistence type="predicted"/>
<name>A0ABW3WNV6_9FLAO</name>
<evidence type="ECO:0000313" key="1">
    <source>
        <dbReference type="EMBL" id="MFD1293378.1"/>
    </source>
</evidence>
<keyword evidence="2" id="KW-1185">Reference proteome</keyword>
<reference evidence="2" key="1">
    <citation type="journal article" date="2019" name="Int. J. Syst. Evol. Microbiol.">
        <title>The Global Catalogue of Microorganisms (GCM) 10K type strain sequencing project: providing services to taxonomists for standard genome sequencing and annotation.</title>
        <authorList>
            <consortium name="The Broad Institute Genomics Platform"/>
            <consortium name="The Broad Institute Genome Sequencing Center for Infectious Disease"/>
            <person name="Wu L."/>
            <person name="Ma J."/>
        </authorList>
    </citation>
    <scope>NUCLEOTIDE SEQUENCE [LARGE SCALE GENOMIC DNA]</scope>
    <source>
        <strain evidence="2">CCUG 62221</strain>
    </source>
</reference>
<organism evidence="1 2">
    <name type="scientific">Lutibacter holmesii</name>
    <dbReference type="NCBI Taxonomy" id="1137985"/>
    <lineage>
        <taxon>Bacteria</taxon>
        <taxon>Pseudomonadati</taxon>
        <taxon>Bacteroidota</taxon>
        <taxon>Flavobacteriia</taxon>
        <taxon>Flavobacteriales</taxon>
        <taxon>Flavobacteriaceae</taxon>
        <taxon>Lutibacter</taxon>
    </lineage>
</organism>
<gene>
    <name evidence="1" type="ORF">ACFQ5N_05975</name>
</gene>
<dbReference type="EMBL" id="JBHTMV010000003">
    <property type="protein sequence ID" value="MFD1293378.1"/>
    <property type="molecule type" value="Genomic_DNA"/>
</dbReference>